<accession>X1KAE1</accession>
<sequence>AEIRRDVERIFEEKRHRLGVDAKLDLHVETVEAPPIVGENVYGEAFPFEKPPRVWMEVFPEATTREITKIVCEELLHVKHPELSEEAIERLVPVFTGAL</sequence>
<dbReference type="AlphaFoldDB" id="X1KAE1"/>
<feature type="non-terminal residue" evidence="1">
    <location>
        <position position="1"/>
    </location>
</feature>
<dbReference type="EMBL" id="BARV01002260">
    <property type="protein sequence ID" value="GAH90600.1"/>
    <property type="molecule type" value="Genomic_DNA"/>
</dbReference>
<protein>
    <submittedName>
        <fullName evidence="1">Uncharacterized protein</fullName>
    </submittedName>
</protein>
<organism evidence="1">
    <name type="scientific">marine sediment metagenome</name>
    <dbReference type="NCBI Taxonomy" id="412755"/>
    <lineage>
        <taxon>unclassified sequences</taxon>
        <taxon>metagenomes</taxon>
        <taxon>ecological metagenomes</taxon>
    </lineage>
</organism>
<name>X1KAE1_9ZZZZ</name>
<evidence type="ECO:0000313" key="1">
    <source>
        <dbReference type="EMBL" id="GAH90600.1"/>
    </source>
</evidence>
<proteinExistence type="predicted"/>
<gene>
    <name evidence="1" type="ORF">S06H3_05955</name>
</gene>
<reference evidence="1" key="1">
    <citation type="journal article" date="2014" name="Front. Microbiol.">
        <title>High frequency of phylogenetically diverse reductive dehalogenase-homologous genes in deep subseafloor sedimentary metagenomes.</title>
        <authorList>
            <person name="Kawai M."/>
            <person name="Futagami T."/>
            <person name="Toyoda A."/>
            <person name="Takaki Y."/>
            <person name="Nishi S."/>
            <person name="Hori S."/>
            <person name="Arai W."/>
            <person name="Tsubouchi T."/>
            <person name="Morono Y."/>
            <person name="Uchiyama I."/>
            <person name="Ito T."/>
            <person name="Fujiyama A."/>
            <person name="Inagaki F."/>
            <person name="Takami H."/>
        </authorList>
    </citation>
    <scope>NUCLEOTIDE SEQUENCE</scope>
    <source>
        <strain evidence="1">Expedition CK06-06</strain>
    </source>
</reference>
<comment type="caution">
    <text evidence="1">The sequence shown here is derived from an EMBL/GenBank/DDBJ whole genome shotgun (WGS) entry which is preliminary data.</text>
</comment>